<name>F0WFB4_9STRA</name>
<evidence type="ECO:0000256" key="1">
    <source>
        <dbReference type="ARBA" id="ARBA00022737"/>
    </source>
</evidence>
<dbReference type="SMART" id="SM00028">
    <property type="entry name" value="TPR"/>
    <property type="match status" value="3"/>
</dbReference>
<dbReference type="EMBL" id="FR824126">
    <property type="protein sequence ID" value="CCA19896.1"/>
    <property type="molecule type" value="Genomic_DNA"/>
</dbReference>
<evidence type="ECO:0000313" key="6">
    <source>
        <dbReference type="EMBL" id="CCA19896.1"/>
    </source>
</evidence>
<evidence type="ECO:0000256" key="4">
    <source>
        <dbReference type="ARBA" id="ARBA00040133"/>
    </source>
</evidence>
<dbReference type="GO" id="GO:0101031">
    <property type="term" value="C:protein folding chaperone complex"/>
    <property type="evidence" value="ECO:0007669"/>
    <property type="project" value="TreeGrafter"/>
</dbReference>
<dbReference type="InterPro" id="IPR051966">
    <property type="entry name" value="RPAP3"/>
</dbReference>
<reference evidence="6" key="2">
    <citation type="submission" date="2011-02" db="EMBL/GenBank/DDBJ databases">
        <authorList>
            <person name="MacLean D."/>
        </authorList>
    </citation>
    <scope>NUCLEOTIDE SEQUENCE</scope>
</reference>
<sequence length="414" mass="47543">MGRDVPDPSNLLQIQHQIRENATELQDYLKELYNWEKDISTRVSAKSNKSKKQCPNVRTAVEKTFSMSSTPDIRPAMECNTDPTPTKSREVIERESGNANYKSGNYVAAIDNYTKCLACNPRNPVVLSNRAMAYLKNAQYNNAEIDCTTAIEMDAGHLKSYSRRGTARNALGKHRLALIDFEVAGRLDPSSKEVQSQLIKTRKALKAAIKRAPKTSLIPTLVAKKDKMLLDGSEQESIKVSRLEIRKPNTHDDDLSITSMRNEQATIEIIDDSADAVFQLIPNSPPKTSYVFYRVWRSLTPRFAKQTEVFEHAKIRYLLMLHPAQLKSIFEGSIESDVLCEIFRLFKYHWNEFRPESFIEEFVRELPKISRFRLSIMFLDKDDQENISWVLERVSAHQSSLEDVFRLKQLYNSP</sequence>
<organism evidence="6">
    <name type="scientific">Albugo laibachii Nc14</name>
    <dbReference type="NCBI Taxonomy" id="890382"/>
    <lineage>
        <taxon>Eukaryota</taxon>
        <taxon>Sar</taxon>
        <taxon>Stramenopiles</taxon>
        <taxon>Oomycota</taxon>
        <taxon>Peronosporomycetes</taxon>
        <taxon>Albuginales</taxon>
        <taxon>Albuginaceae</taxon>
        <taxon>Albugo</taxon>
    </lineage>
</organism>
<dbReference type="Pfam" id="PF13431">
    <property type="entry name" value="TPR_17"/>
    <property type="match status" value="1"/>
</dbReference>
<evidence type="ECO:0000256" key="2">
    <source>
        <dbReference type="ARBA" id="ARBA00022803"/>
    </source>
</evidence>
<dbReference type="AlphaFoldDB" id="F0WFB4"/>
<dbReference type="Pfam" id="PF13877">
    <property type="entry name" value="RPAP3_C"/>
    <property type="match status" value="1"/>
</dbReference>
<dbReference type="InterPro" id="IPR025986">
    <property type="entry name" value="RPAP3-like_C"/>
</dbReference>
<reference evidence="6" key="1">
    <citation type="journal article" date="2011" name="PLoS Biol.">
        <title>Gene gain and loss during evolution of obligate parasitism in the white rust pathogen of Arabidopsis thaliana.</title>
        <authorList>
            <person name="Kemen E."/>
            <person name="Gardiner A."/>
            <person name="Schultz-Larsen T."/>
            <person name="Kemen A.C."/>
            <person name="Balmuth A.L."/>
            <person name="Robert-Seilaniantz A."/>
            <person name="Bailey K."/>
            <person name="Holub E."/>
            <person name="Studholme D.J."/>
            <person name="Maclean D."/>
            <person name="Jones J.D."/>
        </authorList>
    </citation>
    <scope>NUCLEOTIDE SEQUENCE</scope>
</reference>
<feature type="domain" description="RNA-polymerase II-associated protein 3-like C-terminal" evidence="5">
    <location>
        <begin position="285"/>
        <end position="384"/>
    </location>
</feature>
<protein>
    <recommendedName>
        <fullName evidence="4">RNA polymerase II-associated protein 3</fullName>
    </recommendedName>
</protein>
<dbReference type="InterPro" id="IPR019734">
    <property type="entry name" value="TPR_rpt"/>
</dbReference>
<gene>
    <name evidence="6" type="primary">AlNc14C81G5304</name>
    <name evidence="6" type="ORF">ALNC14_060390</name>
</gene>
<proteinExistence type="inferred from homology"/>
<keyword evidence="1" id="KW-0677">Repeat</keyword>
<dbReference type="SUPFAM" id="SSF48452">
    <property type="entry name" value="TPR-like"/>
    <property type="match status" value="1"/>
</dbReference>
<dbReference type="PANTHER" id="PTHR46423">
    <property type="entry name" value="RNA POLYMERASE II-ASSOCIATED PROTEIN 3"/>
    <property type="match status" value="1"/>
</dbReference>
<evidence type="ECO:0000256" key="3">
    <source>
        <dbReference type="ARBA" id="ARBA00038275"/>
    </source>
</evidence>
<evidence type="ECO:0000259" key="5">
    <source>
        <dbReference type="Pfam" id="PF13877"/>
    </source>
</evidence>
<dbReference type="HOGENOM" id="CLU_023272_2_0_1"/>
<dbReference type="PANTHER" id="PTHR46423:SF1">
    <property type="entry name" value="RNA POLYMERASE II-ASSOCIATED PROTEIN 3"/>
    <property type="match status" value="1"/>
</dbReference>
<dbReference type="Gene3D" id="1.25.40.10">
    <property type="entry name" value="Tetratricopeptide repeat domain"/>
    <property type="match status" value="1"/>
</dbReference>
<comment type="similarity">
    <text evidence="3">Belongs to the RPAP3 family.</text>
</comment>
<keyword evidence="2" id="KW-0802">TPR repeat</keyword>
<accession>F0WFB4</accession>
<dbReference type="InterPro" id="IPR011990">
    <property type="entry name" value="TPR-like_helical_dom_sf"/>
</dbReference>